<keyword evidence="1 5" id="KW-0806">Transcription termination</keyword>
<dbReference type="Pfam" id="PF00467">
    <property type="entry name" value="KOW"/>
    <property type="match status" value="1"/>
</dbReference>
<evidence type="ECO:0000256" key="4">
    <source>
        <dbReference type="ARBA" id="ARBA00023163"/>
    </source>
</evidence>
<evidence type="ECO:0000256" key="1">
    <source>
        <dbReference type="ARBA" id="ARBA00022472"/>
    </source>
</evidence>
<keyword evidence="3 5" id="KW-0805">Transcription regulation</keyword>
<evidence type="ECO:0000256" key="2">
    <source>
        <dbReference type="ARBA" id="ARBA00022814"/>
    </source>
</evidence>
<dbReference type="PANTHER" id="PTHR30265">
    <property type="entry name" value="RHO-INTERACTING TRANSCRIPTION TERMINATION FACTOR NUSG"/>
    <property type="match status" value="1"/>
</dbReference>
<dbReference type="InterPro" id="IPR047050">
    <property type="entry name" value="NGN"/>
</dbReference>
<dbReference type="GO" id="GO:0006353">
    <property type="term" value="P:DNA-templated transcription termination"/>
    <property type="evidence" value="ECO:0007669"/>
    <property type="project" value="UniProtKB-UniRule"/>
</dbReference>
<dbReference type="AlphaFoldDB" id="A0A4D6YM47"/>
<dbReference type="GO" id="GO:0032784">
    <property type="term" value="P:regulation of DNA-templated transcription elongation"/>
    <property type="evidence" value="ECO:0007669"/>
    <property type="project" value="InterPro"/>
</dbReference>
<gene>
    <name evidence="5 10" type="primary">nusG</name>
    <name evidence="10" type="ORF">D9V81_00170</name>
</gene>
<keyword evidence="2 5" id="KW-0889">Transcription antitermination</keyword>
<feature type="domain" description="NusG-like N-terminal" evidence="8">
    <location>
        <begin position="6"/>
        <end position="115"/>
    </location>
</feature>
<sequence>MYNYQKKNWYILQTFSGFENRTVKKIKEQIESSQIKNLFGKIMVPGEKIVEIKAGKKKNSEFKFFPGYILINMHINEKSWTLIKNIPKVIGFIGGTSDCPIPINDDEIKKINYRLLQLGDTPRPKIIFIKGEKVRIKNGPFSDFQGIVEEIDYGKHRLKVSVLIFGRSTPIELNFNQVEKNS</sequence>
<dbReference type="SMART" id="SM00738">
    <property type="entry name" value="NGN"/>
    <property type="match status" value="1"/>
</dbReference>
<dbReference type="InterPro" id="IPR006645">
    <property type="entry name" value="NGN-like_dom"/>
</dbReference>
<reference evidence="10 11" key="1">
    <citation type="submission" date="2018-10" db="EMBL/GenBank/DDBJ databases">
        <title>Comparative functional genomics of the obligate endosymbiont Buchnera aphidicola.</title>
        <authorList>
            <person name="Chong R.A."/>
        </authorList>
    </citation>
    <scope>NUCLEOTIDE SEQUENCE [LARGE SCALE GENOMIC DNA]</scope>
    <source>
        <strain evidence="10 11">Tma</strain>
    </source>
</reference>
<proteinExistence type="inferred from homology"/>
<dbReference type="GO" id="GO:0031564">
    <property type="term" value="P:transcription antitermination"/>
    <property type="evidence" value="ECO:0007669"/>
    <property type="project" value="UniProtKB-UniRule"/>
</dbReference>
<evidence type="ECO:0000259" key="9">
    <source>
        <dbReference type="SMART" id="SM00739"/>
    </source>
</evidence>
<evidence type="ECO:0000256" key="6">
    <source>
        <dbReference type="NCBIfam" id="TIGR00922"/>
    </source>
</evidence>
<dbReference type="InterPro" id="IPR015869">
    <property type="entry name" value="Transcrpt_antiterm_NusG_bac_CS"/>
</dbReference>
<dbReference type="Gene3D" id="2.30.30.30">
    <property type="match status" value="1"/>
</dbReference>
<keyword evidence="4 5" id="KW-0804">Transcription</keyword>
<comment type="function">
    <text evidence="5">Participates in transcription elongation, termination and antitermination. In the absence of Rho, increases the rate of transcription elongation by the RNA polymerase (RNAP), probably by partially suppressing pausing. In the presence of Rho, modulates most Rho-dependent termination events by interacting with the RNAP to render the complex more susceptible to the termination activity of Rho. May be required to overcome a kinetic limitation of Rho to function at certain terminators. Also involved in ribosomal RNA transcriptional antitermination.</text>
</comment>
<evidence type="ECO:0000256" key="3">
    <source>
        <dbReference type="ARBA" id="ARBA00023015"/>
    </source>
</evidence>
<dbReference type="PANTHER" id="PTHR30265:SF2">
    <property type="entry name" value="TRANSCRIPTION TERMINATION_ANTITERMINATION PROTEIN NUSG"/>
    <property type="match status" value="1"/>
</dbReference>
<evidence type="ECO:0000256" key="7">
    <source>
        <dbReference type="RuleBase" id="RU000538"/>
    </source>
</evidence>
<dbReference type="InterPro" id="IPR014722">
    <property type="entry name" value="Rib_uL2_dom2"/>
</dbReference>
<dbReference type="Gene3D" id="3.30.70.940">
    <property type="entry name" value="NusG, N-terminal domain"/>
    <property type="match status" value="1"/>
</dbReference>
<feature type="domain" description="KOW" evidence="9">
    <location>
        <begin position="127"/>
        <end position="154"/>
    </location>
</feature>
<dbReference type="CDD" id="cd09891">
    <property type="entry name" value="NGN_Bact_1"/>
    <property type="match status" value="1"/>
</dbReference>
<dbReference type="EMBL" id="CP032996">
    <property type="protein sequence ID" value="QCI27044.1"/>
    <property type="molecule type" value="Genomic_DNA"/>
</dbReference>
<dbReference type="FunFam" id="2.30.30.30:FF:000002">
    <property type="entry name" value="Transcription termination/antitermination factor NusG"/>
    <property type="match status" value="1"/>
</dbReference>
<dbReference type="Proteomes" id="UP000298603">
    <property type="component" value="Chromosome"/>
</dbReference>
<keyword evidence="11" id="KW-1185">Reference proteome</keyword>
<dbReference type="InterPro" id="IPR036735">
    <property type="entry name" value="NGN_dom_sf"/>
</dbReference>
<dbReference type="InterPro" id="IPR001062">
    <property type="entry name" value="Transcrpt_antiterm_NusG"/>
</dbReference>
<accession>A0A4D6YM47</accession>
<evidence type="ECO:0000313" key="11">
    <source>
        <dbReference type="Proteomes" id="UP000298603"/>
    </source>
</evidence>
<name>A0A4D6YM47_9GAMM</name>
<dbReference type="PRINTS" id="PR00338">
    <property type="entry name" value="NUSGTNSCPFCT"/>
</dbReference>
<dbReference type="OrthoDB" id="9809075at2"/>
<dbReference type="SUPFAM" id="SSF50104">
    <property type="entry name" value="Translation proteins SH3-like domain"/>
    <property type="match status" value="1"/>
</dbReference>
<evidence type="ECO:0000259" key="8">
    <source>
        <dbReference type="SMART" id="SM00738"/>
    </source>
</evidence>
<dbReference type="NCBIfam" id="TIGR00922">
    <property type="entry name" value="nusG"/>
    <property type="match status" value="1"/>
</dbReference>
<dbReference type="InterPro" id="IPR008991">
    <property type="entry name" value="Translation_prot_SH3-like_sf"/>
</dbReference>
<evidence type="ECO:0000313" key="10">
    <source>
        <dbReference type="EMBL" id="QCI27044.1"/>
    </source>
</evidence>
<dbReference type="HAMAP" id="MF_00948">
    <property type="entry name" value="NusG"/>
    <property type="match status" value="1"/>
</dbReference>
<comment type="similarity">
    <text evidence="5 7">Belongs to the NusG family.</text>
</comment>
<evidence type="ECO:0000256" key="5">
    <source>
        <dbReference type="HAMAP-Rule" id="MF_00948"/>
    </source>
</evidence>
<dbReference type="InterPro" id="IPR043425">
    <property type="entry name" value="NusG-like"/>
</dbReference>
<dbReference type="RefSeq" id="WP_158349310.1">
    <property type="nucleotide sequence ID" value="NZ_CP032996.1"/>
</dbReference>
<dbReference type="SUPFAM" id="SSF82679">
    <property type="entry name" value="N-utilization substance G protein NusG, N-terminal domain"/>
    <property type="match status" value="1"/>
</dbReference>
<dbReference type="PROSITE" id="PS01014">
    <property type="entry name" value="NUSG"/>
    <property type="match status" value="1"/>
</dbReference>
<dbReference type="InterPro" id="IPR005824">
    <property type="entry name" value="KOW"/>
</dbReference>
<protein>
    <recommendedName>
        <fullName evidence="5 6">Transcription termination/antitermination protein NusG</fullName>
    </recommendedName>
</protein>
<dbReference type="GO" id="GO:0006354">
    <property type="term" value="P:DNA-templated transcription elongation"/>
    <property type="evidence" value="ECO:0007669"/>
    <property type="project" value="UniProtKB-UniRule"/>
</dbReference>
<comment type="subunit">
    <text evidence="5">Monomer. Interacts with the transcription termination factor Rho and with RNA polymerase.</text>
</comment>
<dbReference type="GO" id="GO:0005829">
    <property type="term" value="C:cytosol"/>
    <property type="evidence" value="ECO:0007669"/>
    <property type="project" value="TreeGrafter"/>
</dbReference>
<dbReference type="SMART" id="SM00739">
    <property type="entry name" value="KOW"/>
    <property type="match status" value="1"/>
</dbReference>
<organism evidence="10 11">
    <name type="scientific">Buchnera aphidicola</name>
    <name type="common">Therioaphis trifolii</name>
    <dbReference type="NCBI Taxonomy" id="1241884"/>
    <lineage>
        <taxon>Bacteria</taxon>
        <taxon>Pseudomonadati</taxon>
        <taxon>Pseudomonadota</taxon>
        <taxon>Gammaproteobacteria</taxon>
        <taxon>Enterobacterales</taxon>
        <taxon>Erwiniaceae</taxon>
        <taxon>Buchnera</taxon>
    </lineage>
</organism>
<dbReference type="CDD" id="cd06091">
    <property type="entry name" value="KOW_NusG"/>
    <property type="match status" value="1"/>
</dbReference>
<dbReference type="Pfam" id="PF02357">
    <property type="entry name" value="NusG"/>
    <property type="match status" value="1"/>
</dbReference>